<keyword evidence="1" id="KW-0812">Transmembrane</keyword>
<keyword evidence="1" id="KW-1133">Transmembrane helix</keyword>
<feature type="transmembrane region" description="Helical" evidence="1">
    <location>
        <begin position="12"/>
        <end position="35"/>
    </location>
</feature>
<organism evidence="3 4">
    <name type="scientific">Candidatus Uhrbacteria bacterium RIFCSPLOWO2_01_FULL_53_9</name>
    <dbReference type="NCBI Taxonomy" id="1802403"/>
    <lineage>
        <taxon>Bacteria</taxon>
        <taxon>Candidatus Uhriibacteriota</taxon>
    </lineage>
</organism>
<dbReference type="EMBL" id="MGEL01000049">
    <property type="protein sequence ID" value="OGL82943.1"/>
    <property type="molecule type" value="Genomic_DNA"/>
</dbReference>
<evidence type="ECO:0000313" key="4">
    <source>
        <dbReference type="Proteomes" id="UP000176932"/>
    </source>
</evidence>
<dbReference type="Proteomes" id="UP000176932">
    <property type="component" value="Unassembled WGS sequence"/>
</dbReference>
<keyword evidence="1" id="KW-0472">Membrane</keyword>
<comment type="caution">
    <text evidence="3">The sequence shown here is derived from an EMBL/GenBank/DDBJ whole genome shotgun (WGS) entry which is preliminary data.</text>
</comment>
<sequence length="83" mass="9538">MMNFGFGSFGGFGWIFMILWWVLIIAGIVALIKWLSGQPRGTHRNDKPFDSTQGKSALEILQERYAKGEINKQEFEEKKKDLS</sequence>
<gene>
    <name evidence="3" type="ORF">A3B32_00960</name>
</gene>
<reference evidence="3 4" key="1">
    <citation type="journal article" date="2016" name="Nat. Commun.">
        <title>Thousands of microbial genomes shed light on interconnected biogeochemical processes in an aquifer system.</title>
        <authorList>
            <person name="Anantharaman K."/>
            <person name="Brown C.T."/>
            <person name="Hug L.A."/>
            <person name="Sharon I."/>
            <person name="Castelle C.J."/>
            <person name="Probst A.J."/>
            <person name="Thomas B.C."/>
            <person name="Singh A."/>
            <person name="Wilkins M.J."/>
            <person name="Karaoz U."/>
            <person name="Brodie E.L."/>
            <person name="Williams K.H."/>
            <person name="Hubbard S.S."/>
            <person name="Banfield J.F."/>
        </authorList>
    </citation>
    <scope>NUCLEOTIDE SEQUENCE [LARGE SCALE GENOMIC DNA]</scope>
</reference>
<evidence type="ECO:0000256" key="1">
    <source>
        <dbReference type="SAM" id="Phobius"/>
    </source>
</evidence>
<feature type="domain" description="SHOCT" evidence="2">
    <location>
        <begin position="56"/>
        <end position="82"/>
    </location>
</feature>
<protein>
    <recommendedName>
        <fullName evidence="2">SHOCT domain-containing protein</fullName>
    </recommendedName>
</protein>
<evidence type="ECO:0000259" key="2">
    <source>
        <dbReference type="Pfam" id="PF09851"/>
    </source>
</evidence>
<dbReference type="AlphaFoldDB" id="A0A1F7UXC9"/>
<name>A0A1F7UXC9_9BACT</name>
<proteinExistence type="predicted"/>
<accession>A0A1F7UXC9</accession>
<dbReference type="InterPro" id="IPR018649">
    <property type="entry name" value="SHOCT"/>
</dbReference>
<dbReference type="Pfam" id="PF09851">
    <property type="entry name" value="SHOCT"/>
    <property type="match status" value="1"/>
</dbReference>
<evidence type="ECO:0000313" key="3">
    <source>
        <dbReference type="EMBL" id="OGL82943.1"/>
    </source>
</evidence>